<dbReference type="OrthoDB" id="361772at2759"/>
<sequence length="139" mass="15787">MTLLQNPTVGTEVTLLLENNTIKLFKGNKDVKRFTLTSVKTPILIKTSECLSIHDGKGESLLCFPNSYSLNNWWMSITKQILCNNQGDVRNEVYGEASLEEIQTDVDSLHSDEDKRGINIHIDEKDPAKLPQIKVHYKE</sequence>
<keyword evidence="1" id="KW-0418">Kinase</keyword>
<dbReference type="Proteomes" id="UP001057455">
    <property type="component" value="Unassembled WGS sequence"/>
</dbReference>
<evidence type="ECO:0000313" key="2">
    <source>
        <dbReference type="Proteomes" id="UP001057455"/>
    </source>
</evidence>
<dbReference type="AlphaFoldDB" id="A0A9W5T9I0"/>
<evidence type="ECO:0000313" key="1">
    <source>
        <dbReference type="EMBL" id="GFE52683.1"/>
    </source>
</evidence>
<comment type="caution">
    <text evidence="1">The sequence shown here is derived from an EMBL/GenBank/DDBJ whole genome shotgun (WGS) entry which is preliminary data.</text>
</comment>
<keyword evidence="2" id="KW-1185">Reference proteome</keyword>
<dbReference type="EMBL" id="BLIY01000001">
    <property type="protein sequence ID" value="GFE52683.1"/>
    <property type="molecule type" value="Genomic_DNA"/>
</dbReference>
<keyword evidence="1" id="KW-0808">Transferase</keyword>
<dbReference type="GO" id="GO:0016301">
    <property type="term" value="F:kinase activity"/>
    <property type="evidence" value="ECO:0007669"/>
    <property type="project" value="UniProtKB-KW"/>
</dbReference>
<gene>
    <name evidence="1" type="ORF">BaOVIS_000870</name>
</gene>
<proteinExistence type="predicted"/>
<organism evidence="1 2">
    <name type="scientific">Babesia ovis</name>
    <dbReference type="NCBI Taxonomy" id="5869"/>
    <lineage>
        <taxon>Eukaryota</taxon>
        <taxon>Sar</taxon>
        <taxon>Alveolata</taxon>
        <taxon>Apicomplexa</taxon>
        <taxon>Aconoidasida</taxon>
        <taxon>Piroplasmida</taxon>
        <taxon>Babesiidae</taxon>
        <taxon>Babesia</taxon>
    </lineage>
</organism>
<protein>
    <submittedName>
        <fullName evidence="1">Serine threonine kinase</fullName>
    </submittedName>
</protein>
<accession>A0A9W5T9I0</accession>
<name>A0A9W5T9I0_BABOV</name>
<reference evidence="1" key="1">
    <citation type="submission" date="2019-12" db="EMBL/GenBank/DDBJ databases">
        <title>Genome sequence of Babesia ovis.</title>
        <authorList>
            <person name="Yamagishi J."/>
            <person name="Sevinc F."/>
            <person name="Xuan X."/>
        </authorList>
    </citation>
    <scope>NUCLEOTIDE SEQUENCE</scope>
    <source>
        <strain evidence="1">Selcuk</strain>
    </source>
</reference>